<proteinExistence type="predicted"/>
<comment type="caution">
    <text evidence="1">The sequence shown here is derived from an EMBL/GenBank/DDBJ whole genome shotgun (WGS) entry which is preliminary data.</text>
</comment>
<dbReference type="Proteomes" id="UP000680638">
    <property type="component" value="Unassembled WGS sequence"/>
</dbReference>
<evidence type="ECO:0000313" key="1">
    <source>
        <dbReference type="EMBL" id="GIO69693.1"/>
    </source>
</evidence>
<protein>
    <submittedName>
        <fullName evidence="1">Uncharacterized protein</fullName>
    </submittedName>
</protein>
<organism evidence="1 2">
    <name type="scientific">Paenibacillus cookii</name>
    <dbReference type="NCBI Taxonomy" id="157839"/>
    <lineage>
        <taxon>Bacteria</taxon>
        <taxon>Bacillati</taxon>
        <taxon>Bacillota</taxon>
        <taxon>Bacilli</taxon>
        <taxon>Bacillales</taxon>
        <taxon>Paenibacillaceae</taxon>
        <taxon>Paenibacillus</taxon>
    </lineage>
</organism>
<name>A0ABQ4M3H8_9BACL</name>
<dbReference type="EMBL" id="BORW01000035">
    <property type="protein sequence ID" value="GIO69693.1"/>
    <property type="molecule type" value="Genomic_DNA"/>
</dbReference>
<accession>A0ABQ4M3H8</accession>
<reference evidence="1 2" key="1">
    <citation type="submission" date="2021-03" db="EMBL/GenBank/DDBJ databases">
        <title>Antimicrobial resistance genes in bacteria isolated from Japanese honey, and their potential for conferring macrolide and lincosamide resistance in the American foulbrood pathogen Paenibacillus larvae.</title>
        <authorList>
            <person name="Okamoto M."/>
            <person name="Kumagai M."/>
            <person name="Kanamori H."/>
            <person name="Takamatsu D."/>
        </authorList>
    </citation>
    <scope>NUCLEOTIDE SEQUENCE [LARGE SCALE GENOMIC DNA]</scope>
    <source>
        <strain evidence="1 2">J21TS3</strain>
    </source>
</reference>
<keyword evidence="2" id="KW-1185">Reference proteome</keyword>
<gene>
    <name evidence="1" type="ORF">J21TS3_45140</name>
</gene>
<sequence>MSREIGCWRSAVAPVIPCNIRGNAMHLTMGSGYIRKTDRKSKATFDGMRPFGNNSLELYST</sequence>
<evidence type="ECO:0000313" key="2">
    <source>
        <dbReference type="Proteomes" id="UP000680638"/>
    </source>
</evidence>